<dbReference type="RefSeq" id="WP_319845050.1">
    <property type="nucleotide sequence ID" value="NZ_JAXAFJ010000008.1"/>
</dbReference>
<protein>
    <submittedName>
        <fullName evidence="2">Uncharacterized protein</fullName>
    </submittedName>
</protein>
<evidence type="ECO:0000313" key="3">
    <source>
        <dbReference type="Proteomes" id="UP001274321"/>
    </source>
</evidence>
<accession>A0ABU4RRW7</accession>
<proteinExistence type="predicted"/>
<sequence>MIFSYAKQSIGAVGVASSAAYDAPQPEEFENAWDLDGRKVDVVYRTINPAVRLATFVDDLISLLPERNSPITNLKKGVQGYLFAIPPKAGQLICERLDFWHRSRNSSPRRSPRRCRTKLHGTLS</sequence>
<dbReference type="Proteomes" id="UP001274321">
    <property type="component" value="Unassembled WGS sequence"/>
</dbReference>
<organism evidence="2 3">
    <name type="scientific">Terrihabitans rhizophilus</name>
    <dbReference type="NCBI Taxonomy" id="3092662"/>
    <lineage>
        <taxon>Bacteria</taxon>
        <taxon>Pseudomonadati</taxon>
        <taxon>Pseudomonadota</taxon>
        <taxon>Alphaproteobacteria</taxon>
        <taxon>Hyphomicrobiales</taxon>
        <taxon>Terrihabitans</taxon>
    </lineage>
</organism>
<name>A0ABU4RRW7_9HYPH</name>
<comment type="caution">
    <text evidence="2">The sequence shown here is derived from an EMBL/GenBank/DDBJ whole genome shotgun (WGS) entry which is preliminary data.</text>
</comment>
<evidence type="ECO:0000256" key="1">
    <source>
        <dbReference type="SAM" id="MobiDB-lite"/>
    </source>
</evidence>
<evidence type="ECO:0000313" key="2">
    <source>
        <dbReference type="EMBL" id="MDX6806923.1"/>
    </source>
</evidence>
<reference evidence="2 3" key="1">
    <citation type="submission" date="2023-11" db="EMBL/GenBank/DDBJ databases">
        <authorList>
            <person name="Bao R."/>
        </authorList>
    </citation>
    <scope>NUCLEOTIDE SEQUENCE [LARGE SCALE GENOMIC DNA]</scope>
    <source>
        <strain evidence="2 3">PJ23</strain>
    </source>
</reference>
<gene>
    <name evidence="2" type="ORF">SCD90_12685</name>
</gene>
<feature type="compositionally biased region" description="Basic residues" evidence="1">
    <location>
        <begin position="110"/>
        <end position="124"/>
    </location>
</feature>
<keyword evidence="3" id="KW-1185">Reference proteome</keyword>
<feature type="region of interest" description="Disordered" evidence="1">
    <location>
        <begin position="104"/>
        <end position="124"/>
    </location>
</feature>
<dbReference type="EMBL" id="JAXAFJ010000008">
    <property type="protein sequence ID" value="MDX6806923.1"/>
    <property type="molecule type" value="Genomic_DNA"/>
</dbReference>